<dbReference type="PANTHER" id="PTHR40031">
    <property type="entry name" value="HYPOTHETICAL MEMBRANE SPANNING PROTEIN"/>
    <property type="match status" value="1"/>
</dbReference>
<dbReference type="GO" id="GO:0016787">
    <property type="term" value="F:hydrolase activity"/>
    <property type="evidence" value="ECO:0007669"/>
    <property type="project" value="UniProtKB-KW"/>
</dbReference>
<evidence type="ECO:0000256" key="1">
    <source>
        <dbReference type="SAM" id="Phobius"/>
    </source>
</evidence>
<comment type="caution">
    <text evidence="2">The sequence shown here is derived from an EMBL/GenBank/DDBJ whole genome shotgun (WGS) entry which is preliminary data.</text>
</comment>
<feature type="transmembrane region" description="Helical" evidence="1">
    <location>
        <begin position="58"/>
        <end position="76"/>
    </location>
</feature>
<keyword evidence="1" id="KW-0812">Transmembrane</keyword>
<gene>
    <name evidence="2" type="ORF">ACFOJE_18690</name>
</gene>
<dbReference type="EMBL" id="JBHRSJ010000034">
    <property type="protein sequence ID" value="MFC2974226.1"/>
    <property type="molecule type" value="Genomic_DNA"/>
</dbReference>
<evidence type="ECO:0000313" key="2">
    <source>
        <dbReference type="EMBL" id="MFC2974226.1"/>
    </source>
</evidence>
<name>A0ABV7AZ98_9GAMM</name>
<dbReference type="Pfam" id="PF04307">
    <property type="entry name" value="YdjM"/>
    <property type="match status" value="1"/>
</dbReference>
<dbReference type="InterPro" id="IPR053170">
    <property type="entry name" value="Transcription_regulator"/>
</dbReference>
<keyword evidence="3" id="KW-1185">Reference proteome</keyword>
<accession>A0ABV7AZ98</accession>
<feature type="transmembrane region" description="Helical" evidence="1">
    <location>
        <begin position="88"/>
        <end position="104"/>
    </location>
</feature>
<keyword evidence="2" id="KW-0378">Hydrolase</keyword>
<dbReference type="RefSeq" id="WP_377816267.1">
    <property type="nucleotide sequence ID" value="NZ_JBHRSJ010000034.1"/>
</dbReference>
<dbReference type="PANTHER" id="PTHR40031:SF1">
    <property type="entry name" value="MEMBRANE-BOUND METAL-DEPENDENT HYDROLASE"/>
    <property type="match status" value="1"/>
</dbReference>
<sequence length="357" mass="40506">MDSLTHAVLGASMQGALLGRWQGRKALLYGALLANLPDLDVLLDYGDPVANMTHHRGFSHSLFVLSGFSLLLAWLLRRWRPDPRYGGKRLLLCIWLVLLGHVLLDGLTSYGTQLLWPLATPPVAWSSVFIIDPLYTLPLLIAVLVAALWGVDDRSRRWQCWALGLSSLYLGFTLAGKQMAEQRVEQALAGEGVRAEALFSTPAPFNSLLWRVVALDGEDYHEAMVGWFDREPPEPVRLPRGSRWREVLAGSPQHARLDWFSRGVLRYDRVGEGIVATDLRMGIPGYHPFRFVLAERHDGRWQTLPVTRRLPMERGGTEQFRALWRRIWNDRPELPLRQWADRLQHGGSPATEFVQGR</sequence>
<feature type="transmembrane region" description="Helical" evidence="1">
    <location>
        <begin position="124"/>
        <end position="151"/>
    </location>
</feature>
<proteinExistence type="predicted"/>
<reference evidence="3" key="1">
    <citation type="journal article" date="2019" name="Int. J. Syst. Evol. Microbiol.">
        <title>The Global Catalogue of Microorganisms (GCM) 10K type strain sequencing project: providing services to taxonomists for standard genome sequencing and annotation.</title>
        <authorList>
            <consortium name="The Broad Institute Genomics Platform"/>
            <consortium name="The Broad Institute Genome Sequencing Center for Infectious Disease"/>
            <person name="Wu L."/>
            <person name="Ma J."/>
        </authorList>
    </citation>
    <scope>NUCLEOTIDE SEQUENCE [LARGE SCALE GENOMIC DNA]</scope>
    <source>
        <strain evidence="3">KCTC 62195</strain>
    </source>
</reference>
<organism evidence="2 3">
    <name type="scientific">Azotobacter bryophylli</name>
    <dbReference type="NCBI Taxonomy" id="1986537"/>
    <lineage>
        <taxon>Bacteria</taxon>
        <taxon>Pseudomonadati</taxon>
        <taxon>Pseudomonadota</taxon>
        <taxon>Gammaproteobacteria</taxon>
        <taxon>Pseudomonadales</taxon>
        <taxon>Pseudomonadaceae</taxon>
        <taxon>Azotobacter</taxon>
    </lineage>
</organism>
<protein>
    <submittedName>
        <fullName evidence="2">Metal-dependent hydrolase</fullName>
    </submittedName>
</protein>
<dbReference type="InterPro" id="IPR007404">
    <property type="entry name" value="YdjM-like"/>
</dbReference>
<dbReference type="Proteomes" id="UP001595457">
    <property type="component" value="Unassembled WGS sequence"/>
</dbReference>
<keyword evidence="1" id="KW-1133">Transmembrane helix</keyword>
<evidence type="ECO:0000313" key="3">
    <source>
        <dbReference type="Proteomes" id="UP001595457"/>
    </source>
</evidence>
<keyword evidence="1" id="KW-0472">Membrane</keyword>